<evidence type="ECO:0000256" key="1">
    <source>
        <dbReference type="ARBA" id="ARBA00022793"/>
    </source>
</evidence>
<comment type="caution">
    <text evidence="4">The sequence shown here is derived from an EMBL/GenBank/DDBJ whole genome shotgun (WGS) entry which is preliminary data.</text>
</comment>
<keyword evidence="1" id="KW-0210">Decarboxylase</keyword>
<accession>A0AB34KF56</accession>
<gene>
    <name evidence="4" type="ORF">WHR41_09437</name>
</gene>
<evidence type="ECO:0000313" key="4">
    <source>
        <dbReference type="EMBL" id="KAL1581980.1"/>
    </source>
</evidence>
<evidence type="ECO:0000256" key="2">
    <source>
        <dbReference type="ARBA" id="ARBA00023239"/>
    </source>
</evidence>
<dbReference type="RefSeq" id="XP_069225087.1">
    <property type="nucleotide sequence ID" value="XM_069378040.1"/>
</dbReference>
<proteinExistence type="predicted"/>
<organism evidence="4 5">
    <name type="scientific">Cladosporium halotolerans</name>
    <dbReference type="NCBI Taxonomy" id="1052096"/>
    <lineage>
        <taxon>Eukaryota</taxon>
        <taxon>Fungi</taxon>
        <taxon>Dikarya</taxon>
        <taxon>Ascomycota</taxon>
        <taxon>Pezizomycotina</taxon>
        <taxon>Dothideomycetes</taxon>
        <taxon>Dothideomycetidae</taxon>
        <taxon>Cladosporiales</taxon>
        <taxon>Cladosporiaceae</taxon>
        <taxon>Cladosporium</taxon>
    </lineage>
</organism>
<dbReference type="InterPro" id="IPR003817">
    <property type="entry name" value="PS_Dcarbxylase"/>
</dbReference>
<dbReference type="PANTHER" id="PTHR10067">
    <property type="entry name" value="PHOSPHATIDYLSERINE DECARBOXYLASE"/>
    <property type="match status" value="1"/>
</dbReference>
<protein>
    <recommendedName>
        <fullName evidence="3">L-tryptophan decarboxylase PsiD-like domain-containing protein</fullName>
    </recommendedName>
</protein>
<keyword evidence="5" id="KW-1185">Reference proteome</keyword>
<sequence>MATHGVSHKDHVHRAHDWMPADHRFQRDWLSSVITHVDRNPRELHPVLEELKDLIERDTRIFLLVQSMFEQVPGKKPYLADASTEHRQVRDYQHMLELLNHSITSAPRWSDTSRKAGMVGLPINAALDWPMGTPSGFAFFLDPVVNAIFKRLLNVWGQFFQSDESAQQVLGEDPDGWLGVSAKHQLTSTANDASFSTKQIPFESLFACDPTKPYHGFTSWDDFFTRRFRFEDGVRPIASPEDDSVVVNAWESRPYNLAHKARLRDRFWIKGQPYSVADMLAHDKLARLFDGATVYQAFLSALSYHRWHAPVSGTVVKAFVEEGSYSSEPLFEGVGDPAHAVDGTIDESGETTSQGYLTAVATRAIIFINADNPSMGLMAFIAVGMAEDSTCEITVGQGQRIGKGQEMGMFHFGGSTHCLLFRDGVDVRGFPPCGPEHNVPVKAQLATVAKRA</sequence>
<evidence type="ECO:0000259" key="3">
    <source>
        <dbReference type="Pfam" id="PF12588"/>
    </source>
</evidence>
<dbReference type="InterPro" id="IPR022237">
    <property type="entry name" value="PsiD-like"/>
</dbReference>
<dbReference type="AlphaFoldDB" id="A0AB34KF56"/>
<dbReference type="Pfam" id="PF02666">
    <property type="entry name" value="PS_Dcarbxylase"/>
    <property type="match status" value="1"/>
</dbReference>
<dbReference type="GO" id="GO:0004609">
    <property type="term" value="F:phosphatidylserine decarboxylase activity"/>
    <property type="evidence" value="ECO:0007669"/>
    <property type="project" value="InterPro"/>
</dbReference>
<feature type="domain" description="L-tryptophan decarboxylase PsiD-like" evidence="3">
    <location>
        <begin position="45"/>
        <end position="185"/>
    </location>
</feature>
<dbReference type="Pfam" id="PF12588">
    <property type="entry name" value="PSDC"/>
    <property type="match status" value="1"/>
</dbReference>
<reference evidence="4 5" key="1">
    <citation type="journal article" date="2020" name="Microbiol. Resour. Announc.">
        <title>Draft Genome Sequence of a Cladosporium Species Isolated from the Mesophotic Ascidian Didemnum maculosum.</title>
        <authorList>
            <person name="Gioti A."/>
            <person name="Siaperas R."/>
            <person name="Nikolaivits E."/>
            <person name="Le Goff G."/>
            <person name="Ouazzani J."/>
            <person name="Kotoulas G."/>
            <person name="Topakas E."/>
        </authorList>
    </citation>
    <scope>NUCLEOTIDE SEQUENCE [LARGE SCALE GENOMIC DNA]</scope>
    <source>
        <strain evidence="4 5">TM138-S3</strain>
    </source>
</reference>
<dbReference type="GO" id="GO:0006646">
    <property type="term" value="P:phosphatidylethanolamine biosynthetic process"/>
    <property type="evidence" value="ECO:0007669"/>
    <property type="project" value="TreeGrafter"/>
</dbReference>
<name>A0AB34KF56_9PEZI</name>
<dbReference type="PANTHER" id="PTHR10067:SF9">
    <property type="entry name" value="PHOSPHATIDYLSERINE DECARBOXYLASE FAMILY PROTEIN (AFU_ORTHOLOGUE AFUA_7G01730)"/>
    <property type="match status" value="1"/>
</dbReference>
<dbReference type="GO" id="GO:0005739">
    <property type="term" value="C:mitochondrion"/>
    <property type="evidence" value="ECO:0007669"/>
    <property type="project" value="TreeGrafter"/>
</dbReference>
<dbReference type="GeneID" id="96010878"/>
<evidence type="ECO:0000313" key="5">
    <source>
        <dbReference type="Proteomes" id="UP000803884"/>
    </source>
</evidence>
<keyword evidence="2" id="KW-0456">Lyase</keyword>
<dbReference type="EMBL" id="JAAQHG020000085">
    <property type="protein sequence ID" value="KAL1581980.1"/>
    <property type="molecule type" value="Genomic_DNA"/>
</dbReference>
<dbReference type="Proteomes" id="UP000803884">
    <property type="component" value="Unassembled WGS sequence"/>
</dbReference>